<dbReference type="Proteomes" id="UP000823611">
    <property type="component" value="Unassembled WGS sequence"/>
</dbReference>
<dbReference type="InterPro" id="IPR009296">
    <property type="entry name" value="DUF951"/>
</dbReference>
<protein>
    <submittedName>
        <fullName evidence="1">DUF951 domain-containing protein</fullName>
    </submittedName>
</protein>
<dbReference type="PANTHER" id="PTHR38455:SF1">
    <property type="entry name" value="DUF951 DOMAIN-CONTAINING PROTEIN"/>
    <property type="match status" value="1"/>
</dbReference>
<gene>
    <name evidence="1" type="ORF">IAC55_06045</name>
</gene>
<evidence type="ECO:0000313" key="1">
    <source>
        <dbReference type="EMBL" id="MBO8434863.1"/>
    </source>
</evidence>
<dbReference type="AlphaFoldDB" id="A0A9D9DXT2"/>
<comment type="caution">
    <text evidence="1">The sequence shown here is derived from an EMBL/GenBank/DDBJ whole genome shotgun (WGS) entry which is preliminary data.</text>
</comment>
<evidence type="ECO:0000313" key="2">
    <source>
        <dbReference type="Proteomes" id="UP000823611"/>
    </source>
</evidence>
<reference evidence="1" key="2">
    <citation type="journal article" date="2021" name="PeerJ">
        <title>Extensive microbial diversity within the chicken gut microbiome revealed by metagenomics and culture.</title>
        <authorList>
            <person name="Gilroy R."/>
            <person name="Ravi A."/>
            <person name="Getino M."/>
            <person name="Pursley I."/>
            <person name="Horton D.L."/>
            <person name="Alikhan N.F."/>
            <person name="Baker D."/>
            <person name="Gharbi K."/>
            <person name="Hall N."/>
            <person name="Watson M."/>
            <person name="Adriaenssens E.M."/>
            <person name="Foster-Nyarko E."/>
            <person name="Jarju S."/>
            <person name="Secka A."/>
            <person name="Antonio M."/>
            <person name="Oren A."/>
            <person name="Chaudhuri R.R."/>
            <person name="La Ragione R."/>
            <person name="Hildebrand F."/>
            <person name="Pallen M.J."/>
        </authorList>
    </citation>
    <scope>NUCLEOTIDE SEQUENCE</scope>
    <source>
        <strain evidence="1">F6-4510</strain>
    </source>
</reference>
<sequence length="62" mass="7108">MLMEFNVGDIVQMKKNHPCGGNQWEILRTGIDFRIKCVTCGHMVMLPRTKFEKGVKKIISKA</sequence>
<dbReference type="EMBL" id="JADIMX010000115">
    <property type="protein sequence ID" value="MBO8434863.1"/>
    <property type="molecule type" value="Genomic_DNA"/>
</dbReference>
<proteinExistence type="predicted"/>
<dbReference type="Pfam" id="PF06107">
    <property type="entry name" value="DUF951"/>
    <property type="match status" value="1"/>
</dbReference>
<name>A0A9D9DXT2_9FIRM</name>
<reference evidence="1" key="1">
    <citation type="submission" date="2020-10" db="EMBL/GenBank/DDBJ databases">
        <authorList>
            <person name="Gilroy R."/>
        </authorList>
    </citation>
    <scope>NUCLEOTIDE SEQUENCE</scope>
    <source>
        <strain evidence="1">F6-4510</strain>
    </source>
</reference>
<dbReference type="PIRSF" id="PIRSF037263">
    <property type="entry name" value="DUF951_bac"/>
    <property type="match status" value="1"/>
</dbReference>
<dbReference type="PANTHER" id="PTHR38455">
    <property type="entry name" value="HYPOTHETICAL CYTOSOLIC PROTEIN"/>
    <property type="match status" value="1"/>
</dbReference>
<organism evidence="1 2">
    <name type="scientific">Candidatus Fimicola merdigallinarum</name>
    <dbReference type="NCBI Taxonomy" id="2840819"/>
    <lineage>
        <taxon>Bacteria</taxon>
        <taxon>Bacillati</taxon>
        <taxon>Bacillota</taxon>
        <taxon>Clostridia</taxon>
        <taxon>Lachnospirales</taxon>
        <taxon>Lachnospiraceae</taxon>
        <taxon>Lachnospiraceae incertae sedis</taxon>
        <taxon>Candidatus Fimicola</taxon>
    </lineage>
</organism>
<accession>A0A9D9DXT2</accession>